<accession>A0A386WS05</accession>
<organism evidence="1 2">
    <name type="scientific">Micromonospora tulbaghiae</name>
    <dbReference type="NCBI Taxonomy" id="479978"/>
    <lineage>
        <taxon>Bacteria</taxon>
        <taxon>Bacillati</taxon>
        <taxon>Actinomycetota</taxon>
        <taxon>Actinomycetes</taxon>
        <taxon>Micromonosporales</taxon>
        <taxon>Micromonosporaceae</taxon>
        <taxon>Micromonospora</taxon>
    </lineage>
</organism>
<name>A0A386WS05_9ACTN</name>
<dbReference type="AlphaFoldDB" id="A0A386WS05"/>
<gene>
    <name evidence="1" type="ORF">CSH63_18000</name>
</gene>
<dbReference type="Proteomes" id="UP000267804">
    <property type="component" value="Chromosome"/>
</dbReference>
<dbReference type="EMBL" id="CP024087">
    <property type="protein sequence ID" value="AYF29324.1"/>
    <property type="molecule type" value="Genomic_DNA"/>
</dbReference>
<dbReference type="KEGG" id="mtua:CSH63_18000"/>
<dbReference type="RefSeq" id="WP_120571289.1">
    <property type="nucleotide sequence ID" value="NZ_CP024087.1"/>
</dbReference>
<proteinExistence type="predicted"/>
<reference evidence="1 2" key="1">
    <citation type="submission" date="2017-10" db="EMBL/GenBank/DDBJ databases">
        <title>Integration of genomic and chemical information greatly accelerates assignment of the full stereostructure of myelolactone, a potent inhibitor of myeloma from a marine-derived Micromonospora.</title>
        <authorList>
            <person name="Kim M.C."/>
            <person name="Machado H."/>
            <person name="Jensen P.R."/>
            <person name="Fenical W."/>
        </authorList>
    </citation>
    <scope>NUCLEOTIDE SEQUENCE [LARGE SCALE GENOMIC DNA]</scope>
    <source>
        <strain evidence="1 2">CNY-010</strain>
    </source>
</reference>
<evidence type="ECO:0000313" key="2">
    <source>
        <dbReference type="Proteomes" id="UP000267804"/>
    </source>
</evidence>
<sequence length="71" mass="8076">MQQPSAAEQVAQQFHETYERLAPDHGYRTREASARPWADVPDTNKRLMVAVVEELLARGVIAAETVPRRYP</sequence>
<evidence type="ECO:0000313" key="1">
    <source>
        <dbReference type="EMBL" id="AYF29324.1"/>
    </source>
</evidence>
<protein>
    <submittedName>
        <fullName evidence="1">Uncharacterized protein</fullName>
    </submittedName>
</protein>